<evidence type="ECO:0000313" key="3">
    <source>
        <dbReference type="Proteomes" id="UP000064183"/>
    </source>
</evidence>
<accession>A0A0U3LHZ0</accession>
<sequence>MADLRLWIYGTYHDDPNPRTPTPGPVYVQLVGGPLDRQLLDVTSFTPDERAYDELLISPHGAYGHGDQSDYEPRDDPDRWEWQGDTT</sequence>
<evidence type="ECO:0000256" key="1">
    <source>
        <dbReference type="SAM" id="MobiDB-lite"/>
    </source>
</evidence>
<evidence type="ECO:0000313" key="2">
    <source>
        <dbReference type="EMBL" id="ALU91929.1"/>
    </source>
</evidence>
<dbReference type="RefSeq" id="WP_010063862.1">
    <property type="nucleotide sequence ID" value="NZ_CP013738.1"/>
</dbReference>
<gene>
    <name evidence="2" type="ORF">WQO_00200</name>
</gene>
<dbReference type="AlphaFoldDB" id="A0A0U3LHZ0"/>
<feature type="compositionally biased region" description="Basic and acidic residues" evidence="1">
    <location>
        <begin position="67"/>
        <end position="87"/>
    </location>
</feature>
<reference evidence="2 3" key="1">
    <citation type="journal article" date="2012" name="J. Bacteriol.">
        <title>Draft genome sequence of Streptomyces globisporus C-1027, which produces an antitumor antibiotic consisting of a nine-membered enediyne with a chromoprotein.</title>
        <authorList>
            <person name="Wang L."/>
            <person name="Wang S."/>
            <person name="He Q."/>
            <person name="Yu T."/>
            <person name="Li Q."/>
            <person name="Hong B."/>
        </authorList>
    </citation>
    <scope>NUCLEOTIDE SEQUENCE [LARGE SCALE GENOMIC DNA]</scope>
    <source>
        <strain evidence="2 3">C-1027</strain>
    </source>
</reference>
<name>A0A0U3LHZ0_STRGL</name>
<dbReference type="EMBL" id="CP013738">
    <property type="protein sequence ID" value="ALU91929.1"/>
    <property type="molecule type" value="Genomic_DNA"/>
</dbReference>
<proteinExistence type="predicted"/>
<dbReference type="KEGG" id="sgb:WQO_00200"/>
<dbReference type="Proteomes" id="UP000064183">
    <property type="component" value="Chromosome"/>
</dbReference>
<dbReference type="GeneID" id="27780702"/>
<organism evidence="2 3">
    <name type="scientific">Streptomyces globisporus C-1027</name>
    <dbReference type="NCBI Taxonomy" id="1172567"/>
    <lineage>
        <taxon>Bacteria</taxon>
        <taxon>Bacillati</taxon>
        <taxon>Actinomycetota</taxon>
        <taxon>Actinomycetes</taxon>
        <taxon>Kitasatosporales</taxon>
        <taxon>Streptomycetaceae</taxon>
        <taxon>Streptomyces</taxon>
    </lineage>
</organism>
<protein>
    <submittedName>
        <fullName evidence="2">Uncharacterized protein</fullName>
    </submittedName>
</protein>
<feature type="region of interest" description="Disordered" evidence="1">
    <location>
        <begin position="56"/>
        <end position="87"/>
    </location>
</feature>